<keyword evidence="2" id="KW-0732">Signal</keyword>
<dbReference type="GO" id="GO:0009044">
    <property type="term" value="F:xylan 1,4-beta-xylosidase activity"/>
    <property type="evidence" value="ECO:0007669"/>
    <property type="project" value="InterPro"/>
</dbReference>
<evidence type="ECO:0000259" key="4">
    <source>
        <dbReference type="SMART" id="SM01217"/>
    </source>
</evidence>
<evidence type="ECO:0000256" key="2">
    <source>
        <dbReference type="ARBA" id="ARBA00022729"/>
    </source>
</evidence>
<dbReference type="InterPro" id="IPR026891">
    <property type="entry name" value="Fn3-like"/>
</dbReference>
<dbReference type="InterPro" id="IPR036881">
    <property type="entry name" value="Glyco_hydro_3_C_sf"/>
</dbReference>
<dbReference type="AlphaFoldDB" id="A0A1M6EAJ4"/>
<gene>
    <name evidence="5" type="ORF">SAMN05444373_101140</name>
</gene>
<sequence length="725" mass="80629">MNDRPVYLDESRSFEERAKDLVSRMTLEEKVSQMLFNAPAIPRLGIPRYNWWNEALHGVARAGTATVFPQAIGMAATFDEDLIKRVAEVISDEARAKHHEYARKDDRGIYKGLTFWSPNVNIFRDPRWGRGHETYGEDPYLTSRLGVAFIKGLQGDHPKYLKVAACAKHFAVHSGPESERHSFNAIASKKDLRETYLPAFEACVKEAKVESVMGAYNRTNGEPCCGSKTLLVDILRGEWGFEGHVTSDCWAIQDFHLHHKVTATAPESAALAVRNGCDLNCGSMYGNLLIALQEGLITEEEIDRSVTRLMMTRMKLGMFDKEENVPYTRIPYEVNDCKEHRDLAREVAIRSLTLLKNDGILPLDAGKIKSVAVIGPNADSRKALMGNYYGTASKYVTVLEGIRNICGDDIRVFYSIGSPLADQYNEGLSRMLGEGPDRLSEAVSCAEKADVTILCLGLDETLEGEEGDQGNEYFSGDKADLSLPKCQVQLLEAILATGKPVIVVVLAGSALDLRLADEKANAILQAWYPGEEGGNAVASVLFGRSNPSGRLPVTFYRSTEELPDFRDYSMKGRTYRYMEGEALYPFGYGLSYTTFEYSDLSLSADRIQAGEPIECTVRIKNTGKYDGYEVAQLYLKDMEASTVVPRWQLNGIRCVYLKAGEETTVKFTLTPRQMAMVDDEGNIILEPGKFRVFVGGSQPDDRSRKLTGKAVLHADFEVTGEPVRF</sequence>
<dbReference type="SMART" id="SM01217">
    <property type="entry name" value="Fn3_like"/>
    <property type="match status" value="1"/>
</dbReference>
<dbReference type="PRINTS" id="PR00133">
    <property type="entry name" value="GLHYDRLASE3"/>
</dbReference>
<evidence type="ECO:0000256" key="3">
    <source>
        <dbReference type="ARBA" id="ARBA00022801"/>
    </source>
</evidence>
<dbReference type="Gene3D" id="3.40.50.1700">
    <property type="entry name" value="Glycoside hydrolase family 3 C-terminal domain"/>
    <property type="match status" value="1"/>
</dbReference>
<dbReference type="Proteomes" id="UP000324781">
    <property type="component" value="Unassembled WGS sequence"/>
</dbReference>
<comment type="similarity">
    <text evidence="1">Belongs to the glycosyl hydrolase 3 family.</text>
</comment>
<dbReference type="SUPFAM" id="SSF52279">
    <property type="entry name" value="Beta-D-glucan exohydrolase, C-terminal domain"/>
    <property type="match status" value="1"/>
</dbReference>
<keyword evidence="6" id="KW-1185">Reference proteome</keyword>
<dbReference type="SUPFAM" id="SSF51445">
    <property type="entry name" value="(Trans)glycosidases"/>
    <property type="match status" value="1"/>
</dbReference>
<dbReference type="PANTHER" id="PTHR42721:SF3">
    <property type="entry name" value="BETA-D-XYLOSIDASE 5-RELATED"/>
    <property type="match status" value="1"/>
</dbReference>
<keyword evidence="3" id="KW-0378">Hydrolase</keyword>
<name>A0A1M6EAJ4_9FIRM</name>
<dbReference type="EMBL" id="FQZP01000011">
    <property type="protein sequence ID" value="SHI82524.1"/>
    <property type="molecule type" value="Genomic_DNA"/>
</dbReference>
<dbReference type="RefSeq" id="WP_149678246.1">
    <property type="nucleotide sequence ID" value="NZ_FQZP01000011.1"/>
</dbReference>
<dbReference type="Gene3D" id="3.20.20.300">
    <property type="entry name" value="Glycoside hydrolase, family 3, N-terminal domain"/>
    <property type="match status" value="1"/>
</dbReference>
<evidence type="ECO:0000313" key="6">
    <source>
        <dbReference type="Proteomes" id="UP000324781"/>
    </source>
</evidence>
<protein>
    <submittedName>
        <fullName evidence="5">Beta-glucosidase</fullName>
    </submittedName>
</protein>
<dbReference type="GO" id="GO:0031222">
    <property type="term" value="P:arabinan catabolic process"/>
    <property type="evidence" value="ECO:0007669"/>
    <property type="project" value="TreeGrafter"/>
</dbReference>
<organism evidence="5 6">
    <name type="scientific">Thermoclostridium caenicola</name>
    <dbReference type="NCBI Taxonomy" id="659425"/>
    <lineage>
        <taxon>Bacteria</taxon>
        <taxon>Bacillati</taxon>
        <taxon>Bacillota</taxon>
        <taxon>Clostridia</taxon>
        <taxon>Eubacteriales</taxon>
        <taxon>Oscillospiraceae</taxon>
        <taxon>Thermoclostridium</taxon>
    </lineage>
</organism>
<dbReference type="Pfam" id="PF01915">
    <property type="entry name" value="Glyco_hydro_3_C"/>
    <property type="match status" value="1"/>
</dbReference>
<dbReference type="GO" id="GO:0045493">
    <property type="term" value="P:xylan catabolic process"/>
    <property type="evidence" value="ECO:0007669"/>
    <property type="project" value="InterPro"/>
</dbReference>
<dbReference type="Gene3D" id="2.60.40.10">
    <property type="entry name" value="Immunoglobulins"/>
    <property type="match status" value="1"/>
</dbReference>
<reference evidence="5 6" key="1">
    <citation type="submission" date="2016-11" db="EMBL/GenBank/DDBJ databases">
        <authorList>
            <person name="Varghese N."/>
            <person name="Submissions S."/>
        </authorList>
    </citation>
    <scope>NUCLEOTIDE SEQUENCE [LARGE SCALE GENOMIC DNA]</scope>
    <source>
        <strain evidence="5 6">DSM 19027</strain>
    </source>
</reference>
<feature type="domain" description="Fibronectin type III-like" evidence="4">
    <location>
        <begin position="629"/>
        <end position="698"/>
    </location>
</feature>
<dbReference type="InterPro" id="IPR017853">
    <property type="entry name" value="GH"/>
</dbReference>
<proteinExistence type="inferred from homology"/>
<accession>A0A1M6EAJ4</accession>
<dbReference type="OrthoDB" id="9805821at2"/>
<evidence type="ECO:0000256" key="1">
    <source>
        <dbReference type="ARBA" id="ARBA00005336"/>
    </source>
</evidence>
<dbReference type="InterPro" id="IPR036962">
    <property type="entry name" value="Glyco_hydro_3_N_sf"/>
</dbReference>
<dbReference type="InterPro" id="IPR013783">
    <property type="entry name" value="Ig-like_fold"/>
</dbReference>
<dbReference type="GO" id="GO:0008422">
    <property type="term" value="F:beta-glucosidase activity"/>
    <property type="evidence" value="ECO:0007669"/>
    <property type="project" value="UniProtKB-ARBA"/>
</dbReference>
<dbReference type="InterPro" id="IPR002772">
    <property type="entry name" value="Glyco_hydro_3_C"/>
</dbReference>
<dbReference type="Pfam" id="PF14310">
    <property type="entry name" value="Fn3-like"/>
    <property type="match status" value="1"/>
</dbReference>
<dbReference type="PANTHER" id="PTHR42721">
    <property type="entry name" value="SUGAR HYDROLASE-RELATED"/>
    <property type="match status" value="1"/>
</dbReference>
<dbReference type="FunFam" id="2.60.40.10:FF:000495">
    <property type="entry name" value="Periplasmic beta-glucosidase"/>
    <property type="match status" value="1"/>
</dbReference>
<dbReference type="GO" id="GO:0046556">
    <property type="term" value="F:alpha-L-arabinofuranosidase activity"/>
    <property type="evidence" value="ECO:0007669"/>
    <property type="project" value="TreeGrafter"/>
</dbReference>
<dbReference type="InterPro" id="IPR001764">
    <property type="entry name" value="Glyco_hydro_3_N"/>
</dbReference>
<dbReference type="InterPro" id="IPR044993">
    <property type="entry name" value="BXL"/>
</dbReference>
<dbReference type="Pfam" id="PF00933">
    <property type="entry name" value="Glyco_hydro_3"/>
    <property type="match status" value="1"/>
</dbReference>
<evidence type="ECO:0000313" key="5">
    <source>
        <dbReference type="EMBL" id="SHI82524.1"/>
    </source>
</evidence>